<comment type="caution">
    <text evidence="3">The sequence shown here is derived from an EMBL/GenBank/DDBJ whole genome shotgun (WGS) entry which is preliminary data.</text>
</comment>
<keyword evidence="1" id="KW-0175">Coiled coil</keyword>
<feature type="compositionally biased region" description="Low complexity" evidence="2">
    <location>
        <begin position="373"/>
        <end position="394"/>
    </location>
</feature>
<evidence type="ECO:0000256" key="1">
    <source>
        <dbReference type="SAM" id="Coils"/>
    </source>
</evidence>
<dbReference type="AlphaFoldDB" id="A0A835WJZ9"/>
<organism evidence="3 4">
    <name type="scientific">Chlamydomonas schloesseri</name>
    <dbReference type="NCBI Taxonomy" id="2026947"/>
    <lineage>
        <taxon>Eukaryota</taxon>
        <taxon>Viridiplantae</taxon>
        <taxon>Chlorophyta</taxon>
        <taxon>core chlorophytes</taxon>
        <taxon>Chlorophyceae</taxon>
        <taxon>CS clade</taxon>
        <taxon>Chlamydomonadales</taxon>
        <taxon>Chlamydomonadaceae</taxon>
        <taxon>Chlamydomonas</taxon>
    </lineage>
</organism>
<reference evidence="3" key="1">
    <citation type="journal article" date="2020" name="bioRxiv">
        <title>Comparative genomics of Chlamydomonas.</title>
        <authorList>
            <person name="Craig R.J."/>
            <person name="Hasan A.R."/>
            <person name="Ness R.W."/>
            <person name="Keightley P.D."/>
        </authorList>
    </citation>
    <scope>NUCLEOTIDE SEQUENCE</scope>
    <source>
        <strain evidence="3">CCAP 11/173</strain>
    </source>
</reference>
<feature type="coiled-coil region" evidence="1">
    <location>
        <begin position="210"/>
        <end position="237"/>
    </location>
</feature>
<feature type="region of interest" description="Disordered" evidence="2">
    <location>
        <begin position="366"/>
        <end position="394"/>
    </location>
</feature>
<gene>
    <name evidence="3" type="ORF">HYH02_006153</name>
</gene>
<feature type="compositionally biased region" description="Low complexity" evidence="2">
    <location>
        <begin position="442"/>
        <end position="464"/>
    </location>
</feature>
<feature type="compositionally biased region" description="Gly residues" evidence="2">
    <location>
        <begin position="477"/>
        <end position="490"/>
    </location>
</feature>
<dbReference type="Proteomes" id="UP000613740">
    <property type="component" value="Unassembled WGS sequence"/>
</dbReference>
<dbReference type="OrthoDB" id="549681at2759"/>
<evidence type="ECO:0000313" key="4">
    <source>
        <dbReference type="Proteomes" id="UP000613740"/>
    </source>
</evidence>
<keyword evidence="4" id="KW-1185">Reference proteome</keyword>
<sequence length="496" mass="49621">MDSQLTSQQVQGPLAISHAASIELNEGAPVLDARGFAVPRGSPAGCTEYLWAVSAFHCREGAHVHVAATCFDATLWVADFPLQDLVVHLQADLGLVLPQKQLLQVLDEALSSGARWAAATQSQPPRHSLQATAQNAAATKAAVELEVPSQNGDLGAAGGSGGSCPPPASMSVLLPPSHFGGGEVVVRLPVHGNMRRLEGPEAQRQCLSLVSCLHRQLEDLQGELRGARSELGQLRAERVLLLKELERSSMGGEAAGGAQTLRSQYGLAGAPPPPPAAAAKRMRTAPAAALGHLLGEGGLAGGAAGRSGSGLLGGLGSQSQQPQQQQLPPLAQRAPGGLYAVAGSGAGAPADVTTGAGARVNWGLWSEPQSESQGPSQPQAPPQGATQPLAAPGAAAGTVAATGIGATRESSPALLANGAHVGADAEAVGAAATTSQDGLSSGDAAPGPAAQQAAAQQDAAAAPPARDPSRVAVNIRPGGGPPGRGRGGIRGAWPRR</sequence>
<protein>
    <submittedName>
        <fullName evidence="3">Uncharacterized protein</fullName>
    </submittedName>
</protein>
<accession>A0A835WJZ9</accession>
<feature type="region of interest" description="Disordered" evidence="2">
    <location>
        <begin position="432"/>
        <end position="496"/>
    </location>
</feature>
<evidence type="ECO:0000256" key="2">
    <source>
        <dbReference type="SAM" id="MobiDB-lite"/>
    </source>
</evidence>
<name>A0A835WJZ9_9CHLO</name>
<evidence type="ECO:0000313" key="3">
    <source>
        <dbReference type="EMBL" id="KAG2448802.1"/>
    </source>
</evidence>
<proteinExistence type="predicted"/>
<dbReference type="EMBL" id="JAEHOD010000016">
    <property type="protein sequence ID" value="KAG2448802.1"/>
    <property type="molecule type" value="Genomic_DNA"/>
</dbReference>